<protein>
    <submittedName>
        <fullName evidence="1">GNAT family N-acetyltransferase</fullName>
    </submittedName>
</protein>
<sequence>MTASQLHHHLGHDPPEDASSIFDSYASDAIVTRHLGWRPHEALRDTKSFVESAAREWETGRGFPLVVFTRTGPDDLIGMFHPHVRPGRVNYGYVLARHAWGNGCATEILTWLVDHALAHPAIFRAEAFCDVDNLASARVMQKAGMTKEGVLRRYFVHPNVSEHPRDCVMYARVR</sequence>
<organism evidence="1 2">
    <name type="scientific">Antarcticirhabdus aurantiaca</name>
    <dbReference type="NCBI Taxonomy" id="2606717"/>
    <lineage>
        <taxon>Bacteria</taxon>
        <taxon>Pseudomonadati</taxon>
        <taxon>Pseudomonadota</taxon>
        <taxon>Alphaproteobacteria</taxon>
        <taxon>Hyphomicrobiales</taxon>
        <taxon>Aurantimonadaceae</taxon>
        <taxon>Antarcticirhabdus</taxon>
    </lineage>
</organism>
<evidence type="ECO:0000313" key="2">
    <source>
        <dbReference type="Proteomes" id="UP001163223"/>
    </source>
</evidence>
<gene>
    <name evidence="1" type="ORF">OXU80_16385</name>
</gene>
<accession>A0ACD4NI51</accession>
<dbReference type="EMBL" id="CP113520">
    <property type="protein sequence ID" value="WAJ26453.1"/>
    <property type="molecule type" value="Genomic_DNA"/>
</dbReference>
<proteinExistence type="predicted"/>
<name>A0ACD4NI51_9HYPH</name>
<dbReference type="Proteomes" id="UP001163223">
    <property type="component" value="Chromosome"/>
</dbReference>
<evidence type="ECO:0000313" key="1">
    <source>
        <dbReference type="EMBL" id="WAJ26453.1"/>
    </source>
</evidence>
<reference evidence="1" key="1">
    <citation type="submission" date="2022-11" db="EMBL/GenBank/DDBJ databases">
        <title>beta-Carotene-producing bacterium, Jeongeuplla avenae sp. nov., alleviates the salt stress of Arabidopsis seedlings.</title>
        <authorList>
            <person name="Jiang L."/>
            <person name="Lee J."/>
        </authorList>
    </citation>
    <scope>NUCLEOTIDE SEQUENCE</scope>
    <source>
        <strain evidence="1">DY_R2A_6</strain>
    </source>
</reference>
<keyword evidence="2" id="KW-1185">Reference proteome</keyword>